<feature type="domain" description="Peptidase M20 dimerisation" evidence="3">
    <location>
        <begin position="255"/>
        <end position="319"/>
    </location>
</feature>
<dbReference type="EMBL" id="CAKJTG010000007">
    <property type="protein sequence ID" value="CAG9607830.1"/>
    <property type="molecule type" value="Genomic_DNA"/>
</dbReference>
<evidence type="ECO:0000259" key="3">
    <source>
        <dbReference type="Pfam" id="PF07687"/>
    </source>
</evidence>
<dbReference type="Pfam" id="PF07687">
    <property type="entry name" value="M20_dimer"/>
    <property type="match status" value="1"/>
</dbReference>
<dbReference type="RefSeq" id="WP_230496088.1">
    <property type="nucleotide sequence ID" value="NZ_CAKJTG010000007.1"/>
</dbReference>
<evidence type="ECO:0000313" key="5">
    <source>
        <dbReference type="Proteomes" id="UP000789845"/>
    </source>
</evidence>
<dbReference type="Proteomes" id="UP000789845">
    <property type="component" value="Unassembled WGS sequence"/>
</dbReference>
<comment type="cofactor">
    <cofactor evidence="1">
        <name>Zn(2+)</name>
        <dbReference type="ChEBI" id="CHEBI:29105"/>
    </cofactor>
</comment>
<keyword evidence="2" id="KW-0862">Zinc</keyword>
<evidence type="ECO:0000256" key="2">
    <source>
        <dbReference type="ARBA" id="ARBA00022833"/>
    </source>
</evidence>
<dbReference type="PANTHER" id="PTHR43808">
    <property type="entry name" value="ACETYLORNITHINE DEACETYLASE"/>
    <property type="match status" value="1"/>
</dbReference>
<gene>
    <name evidence="4" type="primary">dapE_5</name>
    <name evidence="4" type="ORF">NEOCIP111885_01522</name>
</gene>
<dbReference type="Pfam" id="PF01546">
    <property type="entry name" value="Peptidase_M20"/>
    <property type="match status" value="1"/>
</dbReference>
<protein>
    <submittedName>
        <fullName evidence="4">Succinyl-diaminopimelate desuccinylase</fullName>
        <ecNumber evidence="4">3.5.1.18</ecNumber>
    </submittedName>
</protein>
<dbReference type="Gene3D" id="1.10.150.900">
    <property type="match status" value="1"/>
</dbReference>
<evidence type="ECO:0000313" key="4">
    <source>
        <dbReference type="EMBL" id="CAG9607830.1"/>
    </source>
</evidence>
<proteinExistence type="predicted"/>
<keyword evidence="5" id="KW-1185">Reference proteome</keyword>
<evidence type="ECO:0000256" key="1">
    <source>
        <dbReference type="ARBA" id="ARBA00001947"/>
    </source>
</evidence>
<dbReference type="Gene3D" id="3.40.630.10">
    <property type="entry name" value="Zn peptidases"/>
    <property type="match status" value="1"/>
</dbReference>
<dbReference type="EC" id="3.5.1.18" evidence="4"/>
<dbReference type="InterPro" id="IPR011650">
    <property type="entry name" value="Peptidase_M20_dimer"/>
</dbReference>
<name>A0A9C7LAU3_9BACI</name>
<sequence length="435" mass="49335">MIDWNRVKTMASEYLSELIQIDTSKRNEMLAVNWLKNKAEQHGLFTFVQTTADNRGNIIISLKPDYHQPIVLLSHLDVVPAKEEDWEILPFSGAIINDVIWGRGTIDTKQLTITHLLVLILIKEHQLKLQHDVILIATSDEENGSEFGLLALLTQSATLFNGTIVFNEGGGFPILIEDQAYYLCEMGQKGRAVIKIAAQQEQVENPYLPNNSSSKTMTRTIERFHLSNLPEQVPAISQLLMKTIGKQLNITENLTTELFLEHIPVHLHSLFKAMTKTTFSITRWSGGRKHPTLNGLSEIYIDCRTLPSVTFDQLQDYLNISVKDLPVQVEILEFSQGYEMEIKPKDLVLFETILTKKVSHAKVVPFLSIGGSDSRHIYRLDTQVYGYCPMLPDMTFDRVIKMVHGTNESLPLDSLLFGIQNMLDIVTTIERSVEE</sequence>
<reference evidence="4" key="1">
    <citation type="submission" date="2021-10" db="EMBL/GenBank/DDBJ databases">
        <authorList>
            <person name="Criscuolo A."/>
        </authorList>
    </citation>
    <scope>NUCLEOTIDE SEQUENCE</scope>
    <source>
        <strain evidence="4">CIP111885</strain>
    </source>
</reference>
<dbReference type="GO" id="GO:0009014">
    <property type="term" value="F:succinyl-diaminopimelate desuccinylase activity"/>
    <property type="evidence" value="ECO:0007669"/>
    <property type="project" value="UniProtKB-EC"/>
</dbReference>
<dbReference type="InterPro" id="IPR050072">
    <property type="entry name" value="Peptidase_M20A"/>
</dbReference>
<dbReference type="AlphaFoldDB" id="A0A9C7LAU3"/>
<organism evidence="4 5">
    <name type="scientific">Pseudoneobacillus rhizosphaerae</name>
    <dbReference type="NCBI Taxonomy" id="2880968"/>
    <lineage>
        <taxon>Bacteria</taxon>
        <taxon>Bacillati</taxon>
        <taxon>Bacillota</taxon>
        <taxon>Bacilli</taxon>
        <taxon>Bacillales</taxon>
        <taxon>Bacillaceae</taxon>
        <taxon>Pseudoneobacillus</taxon>
    </lineage>
</organism>
<accession>A0A9C7LAU3</accession>
<dbReference type="PANTHER" id="PTHR43808:SF8">
    <property type="entry name" value="PEPTIDASE M20 DIMERISATION DOMAIN-CONTAINING PROTEIN"/>
    <property type="match status" value="1"/>
</dbReference>
<dbReference type="SUPFAM" id="SSF53187">
    <property type="entry name" value="Zn-dependent exopeptidases"/>
    <property type="match status" value="1"/>
</dbReference>
<comment type="caution">
    <text evidence="4">The sequence shown here is derived from an EMBL/GenBank/DDBJ whole genome shotgun (WGS) entry which is preliminary data.</text>
</comment>
<keyword evidence="4" id="KW-0378">Hydrolase</keyword>
<dbReference type="InterPro" id="IPR002933">
    <property type="entry name" value="Peptidase_M20"/>
</dbReference>